<evidence type="ECO:0000256" key="10">
    <source>
        <dbReference type="ARBA" id="ARBA00022840"/>
    </source>
</evidence>
<dbReference type="KEGG" id="tfr:BR63_14260"/>
<dbReference type="Gene3D" id="2.70.150.10">
    <property type="entry name" value="Calcium-transporting ATPase, cytoplasmic transduction domain A"/>
    <property type="match status" value="1"/>
</dbReference>
<keyword evidence="5" id="KW-0597">Phosphoprotein</keyword>
<evidence type="ECO:0000313" key="19">
    <source>
        <dbReference type="EMBL" id="QNB47350.1"/>
    </source>
</evidence>
<dbReference type="InterPro" id="IPR023298">
    <property type="entry name" value="ATPase_P-typ_TM_dom_sf"/>
</dbReference>
<keyword evidence="8 17" id="KW-0547">Nucleotide-binding</keyword>
<dbReference type="GO" id="GO:0016887">
    <property type="term" value="F:ATP hydrolysis activity"/>
    <property type="evidence" value="ECO:0007669"/>
    <property type="project" value="InterPro"/>
</dbReference>
<evidence type="ECO:0000256" key="2">
    <source>
        <dbReference type="ARBA" id="ARBA00006024"/>
    </source>
</evidence>
<dbReference type="PROSITE" id="PS50846">
    <property type="entry name" value="HMA_2"/>
    <property type="match status" value="1"/>
</dbReference>
<dbReference type="NCBIfam" id="TIGR01525">
    <property type="entry name" value="ATPase-IB_hvy"/>
    <property type="match status" value="1"/>
</dbReference>
<dbReference type="PRINTS" id="PR00119">
    <property type="entry name" value="CATATPASE"/>
</dbReference>
<keyword evidence="9" id="KW-0862">Zinc</keyword>
<evidence type="ECO:0000256" key="4">
    <source>
        <dbReference type="ARBA" id="ARBA00022539"/>
    </source>
</evidence>
<keyword evidence="12" id="KW-1278">Translocase</keyword>
<name>A0A7G6E5J6_THEFR</name>
<dbReference type="PANTHER" id="PTHR48085">
    <property type="entry name" value="CADMIUM/ZINC-TRANSPORTING ATPASE HMA2-RELATED"/>
    <property type="match status" value="1"/>
</dbReference>
<accession>A0A7G6E5J6</accession>
<dbReference type="Proteomes" id="UP000515847">
    <property type="component" value="Chromosome"/>
</dbReference>
<dbReference type="CDD" id="cd07548">
    <property type="entry name" value="P-type_ATPase-Cd_Zn_Co_like"/>
    <property type="match status" value="1"/>
</dbReference>
<dbReference type="Pfam" id="PF00403">
    <property type="entry name" value="HMA"/>
    <property type="match status" value="1"/>
</dbReference>
<keyword evidence="14 17" id="KW-0472">Membrane</keyword>
<dbReference type="InterPro" id="IPR023299">
    <property type="entry name" value="ATPase_P-typ_cyto_dom_N"/>
</dbReference>
<comment type="similarity">
    <text evidence="2 17">Belongs to the cation transport ATPase (P-type) (TC 3.A.3) family. Type IB subfamily.</text>
</comment>
<feature type="transmembrane region" description="Helical" evidence="17">
    <location>
        <begin position="689"/>
        <end position="708"/>
    </location>
</feature>
<dbReference type="GO" id="GO:0005886">
    <property type="term" value="C:plasma membrane"/>
    <property type="evidence" value="ECO:0007669"/>
    <property type="project" value="UniProtKB-SubCell"/>
</dbReference>
<evidence type="ECO:0000259" key="18">
    <source>
        <dbReference type="PROSITE" id="PS50846"/>
    </source>
</evidence>
<protein>
    <submittedName>
        <fullName evidence="19">Cadmium-translocating P-type ATPase</fullName>
    </submittedName>
</protein>
<dbReference type="GO" id="GO:0005524">
    <property type="term" value="F:ATP binding"/>
    <property type="evidence" value="ECO:0007669"/>
    <property type="project" value="UniProtKB-UniRule"/>
</dbReference>
<dbReference type="InterPro" id="IPR044492">
    <property type="entry name" value="P_typ_ATPase_HD_dom"/>
</dbReference>
<evidence type="ECO:0000256" key="9">
    <source>
        <dbReference type="ARBA" id="ARBA00022833"/>
    </source>
</evidence>
<feature type="transmembrane region" description="Helical" evidence="17">
    <location>
        <begin position="364"/>
        <end position="385"/>
    </location>
</feature>
<evidence type="ECO:0000313" key="20">
    <source>
        <dbReference type="Proteomes" id="UP000515847"/>
    </source>
</evidence>
<dbReference type="InterPro" id="IPR036412">
    <property type="entry name" value="HAD-like_sf"/>
</dbReference>
<dbReference type="OrthoDB" id="9760364at2"/>
<reference evidence="19 20" key="1">
    <citation type="journal article" date="2019" name="Front. Microbiol.">
        <title>Thermoanaerosceptrum fracticalcis gen. nov. sp. nov., a Novel Fumarate-Fermenting Microorganism From a Deep Fractured Carbonate Aquifer of the US Great Basin.</title>
        <authorList>
            <person name="Hamilton-Brehm S.D."/>
            <person name="Stewart L.E."/>
            <person name="Zavarin M."/>
            <person name="Caldwell M."/>
            <person name="Lawson P.A."/>
            <person name="Onstott T.C."/>
            <person name="Grzymski J."/>
            <person name="Neveux I."/>
            <person name="Lollar B.S."/>
            <person name="Russell C.E."/>
            <person name="Moser D.P."/>
        </authorList>
    </citation>
    <scope>NUCLEOTIDE SEQUENCE [LARGE SCALE GENOMIC DNA]</scope>
    <source>
        <strain evidence="19 20">DRI-13</strain>
    </source>
</reference>
<keyword evidence="11" id="KW-0460">Magnesium</keyword>
<keyword evidence="7 17" id="KW-0479">Metal-binding</keyword>
<feature type="domain" description="HMA" evidence="18">
    <location>
        <begin position="17"/>
        <end position="86"/>
    </location>
</feature>
<dbReference type="SFLD" id="SFLDG00002">
    <property type="entry name" value="C1.7:_P-type_atpase_like"/>
    <property type="match status" value="1"/>
</dbReference>
<dbReference type="CDD" id="cd00371">
    <property type="entry name" value="HMA"/>
    <property type="match status" value="1"/>
</dbReference>
<evidence type="ECO:0000256" key="17">
    <source>
        <dbReference type="RuleBase" id="RU362081"/>
    </source>
</evidence>
<evidence type="ECO:0000256" key="7">
    <source>
        <dbReference type="ARBA" id="ARBA00022723"/>
    </source>
</evidence>
<organism evidence="19 20">
    <name type="scientific">Thermanaerosceptrum fracticalcis</name>
    <dbReference type="NCBI Taxonomy" id="1712410"/>
    <lineage>
        <taxon>Bacteria</taxon>
        <taxon>Bacillati</taxon>
        <taxon>Bacillota</taxon>
        <taxon>Clostridia</taxon>
        <taxon>Eubacteriales</taxon>
        <taxon>Peptococcaceae</taxon>
        <taxon>Thermanaerosceptrum</taxon>
    </lineage>
</organism>
<dbReference type="Pfam" id="PF00702">
    <property type="entry name" value="Hydrolase"/>
    <property type="match status" value="1"/>
</dbReference>
<dbReference type="InterPro" id="IPR008250">
    <property type="entry name" value="ATPase_P-typ_transduc_dom_A_sf"/>
</dbReference>
<dbReference type="Gene3D" id="3.40.1110.10">
    <property type="entry name" value="Calcium-transporting ATPase, cytoplasmic domain N"/>
    <property type="match status" value="1"/>
</dbReference>
<dbReference type="SUPFAM" id="SSF55008">
    <property type="entry name" value="HMA, heavy metal-associated domain"/>
    <property type="match status" value="1"/>
</dbReference>
<sequence length="713" mass="77661">MTGKRELILEGLGSRSPQRVYLLMGLDCAHCAGKIEGAVKNLPGVSSVSLDFIARKLRVETESAKQLDELEAEIKRIVNKMEPRVIVAEERDKKDIPAEEHREEKKELIRLFLGTFIYFAAILGDFSLNVELVLFGASYVLIGGEIVLKALRNMARGQVFNENFLMTLATVGAFAIKEHPEAVAVMLFYQIGEFFQDMAVNRSRRSIRALLDIRPDFANLQKGDETLRVSPEEVNIGDIILVKPGEKIPLDGKIIRGQAMLNTALLTGESIPRNVKEGDEVLSGAINTNGILLVEVTKEFGESTVAKILDLVQNASSKKAPTENFITKFARYYTPVVVLTAAAVAVIPPLILRDASFADWFYRALIFLVISCPCALVVSIPLGFFGGIGAASKNGILVKGGNYLEALNHVDTVVFDKTGTLTKGVFRVASLVPKNGLSQEQLLQYAAFALVYSTHPIAKSILEYFGEEIDRQKIDSYEEIAGQGVRAVVGKKVILAGNSKLLESNGILYRQEKIPGTVVHIAVDSKYAGYILISDRLKEDSARALRELRNIGVKRLVMLTGDTEAAAQQVAGELKIDEFYAGLLPHEKVEKMEFIMESKGPGNIIFVGDGINDTPVLARADVGVAMGGLGADAAIEAADVVIMTDEPSKLVTAMKIAKRTRQIVWQNIIFSLGVKIIVLLLGAGGVATMWEAVFADVGVAVIAVLNAMRVMRT</sequence>
<keyword evidence="10 17" id="KW-0067">ATP-binding</keyword>
<evidence type="ECO:0000256" key="6">
    <source>
        <dbReference type="ARBA" id="ARBA00022692"/>
    </source>
</evidence>
<dbReference type="InterPro" id="IPR006121">
    <property type="entry name" value="HMA_dom"/>
</dbReference>
<keyword evidence="6 17" id="KW-0812">Transmembrane</keyword>
<keyword evidence="4" id="KW-0104">Cadmium</keyword>
<dbReference type="EMBL" id="CP045798">
    <property type="protein sequence ID" value="QNB47350.1"/>
    <property type="molecule type" value="Genomic_DNA"/>
</dbReference>
<dbReference type="NCBIfam" id="TIGR01494">
    <property type="entry name" value="ATPase_P-type"/>
    <property type="match status" value="1"/>
</dbReference>
<dbReference type="Gene3D" id="3.30.70.100">
    <property type="match status" value="1"/>
</dbReference>
<evidence type="ECO:0000256" key="16">
    <source>
        <dbReference type="ARBA" id="ARBA00049338"/>
    </source>
</evidence>
<dbReference type="SUPFAM" id="SSF81665">
    <property type="entry name" value="Calcium ATPase, transmembrane domain M"/>
    <property type="match status" value="1"/>
</dbReference>
<dbReference type="SUPFAM" id="SSF81653">
    <property type="entry name" value="Calcium ATPase, transduction domain A"/>
    <property type="match status" value="1"/>
</dbReference>
<keyword evidence="13 17" id="KW-1133">Transmembrane helix</keyword>
<dbReference type="AlphaFoldDB" id="A0A7G6E5J6"/>
<gene>
    <name evidence="19" type="primary">cadA</name>
    <name evidence="19" type="ORF">BR63_14260</name>
</gene>
<dbReference type="Pfam" id="PF00122">
    <property type="entry name" value="E1-E2_ATPase"/>
    <property type="match status" value="1"/>
</dbReference>
<dbReference type="Gene3D" id="3.40.50.1000">
    <property type="entry name" value="HAD superfamily/HAD-like"/>
    <property type="match status" value="1"/>
</dbReference>
<comment type="catalytic activity">
    <reaction evidence="16">
        <text>Cd(2+)(in) + ATP + H2O = Cd(2+)(out) + ADP + phosphate + H(+)</text>
        <dbReference type="Rhea" id="RHEA:12132"/>
        <dbReference type="ChEBI" id="CHEBI:15377"/>
        <dbReference type="ChEBI" id="CHEBI:15378"/>
        <dbReference type="ChEBI" id="CHEBI:30616"/>
        <dbReference type="ChEBI" id="CHEBI:43474"/>
        <dbReference type="ChEBI" id="CHEBI:48775"/>
        <dbReference type="ChEBI" id="CHEBI:456216"/>
        <dbReference type="EC" id="7.2.2.21"/>
    </reaction>
</comment>
<feature type="transmembrane region" description="Helical" evidence="17">
    <location>
        <begin position="663"/>
        <end position="683"/>
    </location>
</feature>
<dbReference type="FunFam" id="2.70.150.10:FF:000002">
    <property type="entry name" value="Copper-transporting ATPase 1, putative"/>
    <property type="match status" value="1"/>
</dbReference>
<evidence type="ECO:0000256" key="5">
    <source>
        <dbReference type="ARBA" id="ARBA00022553"/>
    </source>
</evidence>
<evidence type="ECO:0000256" key="1">
    <source>
        <dbReference type="ARBA" id="ARBA00004651"/>
    </source>
</evidence>
<dbReference type="PRINTS" id="PR00941">
    <property type="entry name" value="CDATPASE"/>
</dbReference>
<dbReference type="InterPro" id="IPR027256">
    <property type="entry name" value="P-typ_ATPase_IB"/>
</dbReference>
<dbReference type="InterPro" id="IPR036163">
    <property type="entry name" value="HMA_dom_sf"/>
</dbReference>
<dbReference type="InterPro" id="IPR023214">
    <property type="entry name" value="HAD_sf"/>
</dbReference>
<feature type="transmembrane region" description="Helical" evidence="17">
    <location>
        <begin position="332"/>
        <end position="352"/>
    </location>
</feature>
<dbReference type="NCBIfam" id="TIGR01512">
    <property type="entry name" value="ATPase-IB2_Cd"/>
    <property type="match status" value="1"/>
</dbReference>
<dbReference type="GO" id="GO:0008551">
    <property type="term" value="F:P-type cadmium transporter activity"/>
    <property type="evidence" value="ECO:0007669"/>
    <property type="project" value="UniProtKB-EC"/>
</dbReference>
<dbReference type="GO" id="GO:0016463">
    <property type="term" value="F:P-type zinc transporter activity"/>
    <property type="evidence" value="ECO:0007669"/>
    <property type="project" value="UniProtKB-EC"/>
</dbReference>
<evidence type="ECO:0000256" key="14">
    <source>
        <dbReference type="ARBA" id="ARBA00023136"/>
    </source>
</evidence>
<dbReference type="SFLD" id="SFLDS00003">
    <property type="entry name" value="Haloacid_Dehalogenase"/>
    <property type="match status" value="1"/>
</dbReference>
<dbReference type="PANTHER" id="PTHR48085:SF5">
    <property type="entry name" value="CADMIUM_ZINC-TRANSPORTING ATPASE HMA4-RELATED"/>
    <property type="match status" value="1"/>
</dbReference>
<dbReference type="InterPro" id="IPR059000">
    <property type="entry name" value="ATPase_P-type_domA"/>
</dbReference>
<comment type="subcellular location">
    <subcellularLocation>
        <location evidence="1">Cell membrane</location>
        <topology evidence="1">Multi-pass membrane protein</topology>
    </subcellularLocation>
</comment>
<dbReference type="RefSeq" id="WP_051965584.1">
    <property type="nucleotide sequence ID" value="NZ_CP045798.1"/>
</dbReference>
<evidence type="ECO:0000256" key="15">
    <source>
        <dbReference type="ARBA" id="ARBA00047308"/>
    </source>
</evidence>
<dbReference type="FunFam" id="3.40.1110.10:FF:000066">
    <property type="entry name" value="Cadmium-translocating P-type ATPase"/>
    <property type="match status" value="1"/>
</dbReference>
<evidence type="ECO:0000256" key="8">
    <source>
        <dbReference type="ARBA" id="ARBA00022741"/>
    </source>
</evidence>
<dbReference type="SUPFAM" id="SSF56784">
    <property type="entry name" value="HAD-like"/>
    <property type="match status" value="1"/>
</dbReference>
<evidence type="ECO:0000256" key="11">
    <source>
        <dbReference type="ARBA" id="ARBA00022842"/>
    </source>
</evidence>
<dbReference type="GO" id="GO:0046872">
    <property type="term" value="F:metal ion binding"/>
    <property type="evidence" value="ECO:0007669"/>
    <property type="project" value="UniProtKB-KW"/>
</dbReference>
<evidence type="ECO:0000256" key="3">
    <source>
        <dbReference type="ARBA" id="ARBA00022475"/>
    </source>
</evidence>
<keyword evidence="3 17" id="KW-1003">Cell membrane</keyword>
<dbReference type="PROSITE" id="PS00154">
    <property type="entry name" value="ATPASE_E1_E2"/>
    <property type="match status" value="1"/>
</dbReference>
<dbReference type="InterPro" id="IPR051014">
    <property type="entry name" value="Cation_Transport_ATPase_IB"/>
</dbReference>
<dbReference type="InterPro" id="IPR018303">
    <property type="entry name" value="ATPase_P-typ_P_site"/>
</dbReference>
<feature type="transmembrane region" description="Helical" evidence="17">
    <location>
        <begin position="132"/>
        <end position="151"/>
    </location>
</feature>
<dbReference type="InterPro" id="IPR001757">
    <property type="entry name" value="P_typ_ATPase"/>
</dbReference>
<comment type="catalytic activity">
    <reaction evidence="15">
        <text>Zn(2+)(in) + ATP + H2O = Zn(2+)(out) + ADP + phosphate + H(+)</text>
        <dbReference type="Rhea" id="RHEA:20621"/>
        <dbReference type="ChEBI" id="CHEBI:15377"/>
        <dbReference type="ChEBI" id="CHEBI:15378"/>
        <dbReference type="ChEBI" id="CHEBI:29105"/>
        <dbReference type="ChEBI" id="CHEBI:30616"/>
        <dbReference type="ChEBI" id="CHEBI:43474"/>
        <dbReference type="ChEBI" id="CHEBI:456216"/>
        <dbReference type="EC" id="7.2.2.12"/>
    </reaction>
</comment>
<feature type="transmembrane region" description="Helical" evidence="17">
    <location>
        <begin position="108"/>
        <end position="126"/>
    </location>
</feature>
<dbReference type="SFLD" id="SFLDF00027">
    <property type="entry name" value="p-type_atpase"/>
    <property type="match status" value="1"/>
</dbReference>
<keyword evidence="20" id="KW-1185">Reference proteome</keyword>
<evidence type="ECO:0000256" key="13">
    <source>
        <dbReference type="ARBA" id="ARBA00022989"/>
    </source>
</evidence>
<proteinExistence type="inferred from homology"/>
<evidence type="ECO:0000256" key="12">
    <source>
        <dbReference type="ARBA" id="ARBA00022967"/>
    </source>
</evidence>